<gene>
    <name evidence="2" type="ORF">HAX54_017178</name>
</gene>
<proteinExistence type="predicted"/>
<dbReference type="EMBL" id="JACEIK010002128">
    <property type="protein sequence ID" value="MCD9559302.1"/>
    <property type="molecule type" value="Genomic_DNA"/>
</dbReference>
<evidence type="ECO:0000313" key="2">
    <source>
        <dbReference type="EMBL" id="MCD9559302.1"/>
    </source>
</evidence>
<organism evidence="2 3">
    <name type="scientific">Datura stramonium</name>
    <name type="common">Jimsonweed</name>
    <name type="synonym">Common thornapple</name>
    <dbReference type="NCBI Taxonomy" id="4076"/>
    <lineage>
        <taxon>Eukaryota</taxon>
        <taxon>Viridiplantae</taxon>
        <taxon>Streptophyta</taxon>
        <taxon>Embryophyta</taxon>
        <taxon>Tracheophyta</taxon>
        <taxon>Spermatophyta</taxon>
        <taxon>Magnoliopsida</taxon>
        <taxon>eudicotyledons</taxon>
        <taxon>Gunneridae</taxon>
        <taxon>Pentapetalae</taxon>
        <taxon>asterids</taxon>
        <taxon>lamiids</taxon>
        <taxon>Solanales</taxon>
        <taxon>Solanaceae</taxon>
        <taxon>Solanoideae</taxon>
        <taxon>Datureae</taxon>
        <taxon>Datura</taxon>
    </lineage>
</organism>
<evidence type="ECO:0000313" key="3">
    <source>
        <dbReference type="Proteomes" id="UP000823775"/>
    </source>
</evidence>
<dbReference type="Proteomes" id="UP000823775">
    <property type="component" value="Unassembled WGS sequence"/>
</dbReference>
<name>A0ABS8UMI4_DATST</name>
<feature type="region of interest" description="Disordered" evidence="1">
    <location>
        <begin position="90"/>
        <end position="109"/>
    </location>
</feature>
<feature type="non-terminal residue" evidence="2">
    <location>
        <position position="1"/>
    </location>
</feature>
<reference evidence="2 3" key="1">
    <citation type="journal article" date="2021" name="BMC Genomics">
        <title>Datura genome reveals duplications of psychoactive alkaloid biosynthetic genes and high mutation rate following tissue culture.</title>
        <authorList>
            <person name="Rajewski A."/>
            <person name="Carter-House D."/>
            <person name="Stajich J."/>
            <person name="Litt A."/>
        </authorList>
    </citation>
    <scope>NUCLEOTIDE SEQUENCE [LARGE SCALE GENOMIC DNA]</scope>
    <source>
        <strain evidence="2">AR-01</strain>
    </source>
</reference>
<comment type="caution">
    <text evidence="2">The sequence shown here is derived from an EMBL/GenBank/DDBJ whole genome shotgun (WGS) entry which is preliminary data.</text>
</comment>
<accession>A0ABS8UMI4</accession>
<evidence type="ECO:0000256" key="1">
    <source>
        <dbReference type="SAM" id="MobiDB-lite"/>
    </source>
</evidence>
<protein>
    <submittedName>
        <fullName evidence="2">Uncharacterized protein</fullName>
    </submittedName>
</protein>
<feature type="compositionally biased region" description="Polar residues" evidence="1">
    <location>
        <begin position="90"/>
        <end position="104"/>
    </location>
</feature>
<sequence length="125" mass="14450">TGSAGETQMEIRESPVVRRTKEEHWDFWGHPVRHRCFTTECRHNAGLGQWPEDLSPSLHFIRRFTGPDGQFTGGFLAIKFLPDVEKWQNTQIQNSPTQHSNNKASKLKKEVTPSIIGKIRRFKHT</sequence>
<keyword evidence="3" id="KW-1185">Reference proteome</keyword>